<dbReference type="AlphaFoldDB" id="A0A0C1ZXL2"/>
<sequence length="228" mass="25707">MDQVMIDAVIDRIRALDLDREHRALTEHVSVISPIALELLAYEKLTSIGHEARYVAGIQLRVVHELAAKLRWVERLTTSPRVDPGVRIALSGLLRNLCRESELLPVIDSEATVLLESATLFHSLLSRLRPWLPPMVLAFEPDLVVEMLQLGIPDYLHPLLRQRFEDLWELFHELRQQPSTGLSVAPTQQPSTPPAPPWTTPRWVSPWLDCGDAFPGAASNTKRDKLTG</sequence>
<protein>
    <submittedName>
        <fullName evidence="2">Uncharacterized protein</fullName>
    </submittedName>
</protein>
<evidence type="ECO:0000313" key="2">
    <source>
        <dbReference type="EMBL" id="KIG15903.1"/>
    </source>
</evidence>
<accession>A0A0C1ZXL2</accession>
<evidence type="ECO:0000256" key="1">
    <source>
        <dbReference type="SAM" id="MobiDB-lite"/>
    </source>
</evidence>
<gene>
    <name evidence="2" type="ORF">DB30_05094</name>
</gene>
<name>A0A0C1ZXL2_9BACT</name>
<comment type="caution">
    <text evidence="2">The sequence shown here is derived from an EMBL/GenBank/DDBJ whole genome shotgun (WGS) entry which is preliminary data.</text>
</comment>
<proteinExistence type="predicted"/>
<dbReference type="EMBL" id="JMCC02000045">
    <property type="protein sequence ID" value="KIG15903.1"/>
    <property type="molecule type" value="Genomic_DNA"/>
</dbReference>
<dbReference type="Proteomes" id="UP000031599">
    <property type="component" value="Unassembled WGS sequence"/>
</dbReference>
<reference evidence="2 3" key="1">
    <citation type="submission" date="2014-12" db="EMBL/GenBank/DDBJ databases">
        <title>Genome assembly of Enhygromyxa salina DSM 15201.</title>
        <authorList>
            <person name="Sharma G."/>
            <person name="Subramanian S."/>
        </authorList>
    </citation>
    <scope>NUCLEOTIDE SEQUENCE [LARGE SCALE GENOMIC DNA]</scope>
    <source>
        <strain evidence="2 3">DSM 15201</strain>
    </source>
</reference>
<feature type="region of interest" description="Disordered" evidence="1">
    <location>
        <begin position="179"/>
        <end position="201"/>
    </location>
</feature>
<evidence type="ECO:0000313" key="3">
    <source>
        <dbReference type="Proteomes" id="UP000031599"/>
    </source>
</evidence>
<organism evidence="2 3">
    <name type="scientific">Enhygromyxa salina</name>
    <dbReference type="NCBI Taxonomy" id="215803"/>
    <lineage>
        <taxon>Bacteria</taxon>
        <taxon>Pseudomonadati</taxon>
        <taxon>Myxococcota</taxon>
        <taxon>Polyangia</taxon>
        <taxon>Nannocystales</taxon>
        <taxon>Nannocystaceae</taxon>
        <taxon>Enhygromyxa</taxon>
    </lineage>
</organism>